<reference evidence="2" key="1">
    <citation type="journal article" date="2022" name="Mol. Ecol. Resour.">
        <title>The genomes of chicory, endive, great burdock and yacon provide insights into Asteraceae palaeo-polyploidization history and plant inulin production.</title>
        <authorList>
            <person name="Fan W."/>
            <person name="Wang S."/>
            <person name="Wang H."/>
            <person name="Wang A."/>
            <person name="Jiang F."/>
            <person name="Liu H."/>
            <person name="Zhao H."/>
            <person name="Xu D."/>
            <person name="Zhang Y."/>
        </authorList>
    </citation>
    <scope>NUCLEOTIDE SEQUENCE [LARGE SCALE GENOMIC DNA]</scope>
    <source>
        <strain evidence="2">cv. Yunnan</strain>
    </source>
</reference>
<dbReference type="EMBL" id="CM042042">
    <property type="protein sequence ID" value="KAI3704677.1"/>
    <property type="molecule type" value="Genomic_DNA"/>
</dbReference>
<proteinExistence type="predicted"/>
<keyword evidence="2" id="KW-1185">Reference proteome</keyword>
<evidence type="ECO:0000313" key="2">
    <source>
        <dbReference type="Proteomes" id="UP001056120"/>
    </source>
</evidence>
<dbReference type="Proteomes" id="UP001056120">
    <property type="component" value="Linkage Group LG25"/>
</dbReference>
<gene>
    <name evidence="1" type="ORF">L1987_74904</name>
</gene>
<evidence type="ECO:0000313" key="1">
    <source>
        <dbReference type="EMBL" id="KAI3704677.1"/>
    </source>
</evidence>
<organism evidence="1 2">
    <name type="scientific">Smallanthus sonchifolius</name>
    <dbReference type="NCBI Taxonomy" id="185202"/>
    <lineage>
        <taxon>Eukaryota</taxon>
        <taxon>Viridiplantae</taxon>
        <taxon>Streptophyta</taxon>
        <taxon>Embryophyta</taxon>
        <taxon>Tracheophyta</taxon>
        <taxon>Spermatophyta</taxon>
        <taxon>Magnoliopsida</taxon>
        <taxon>eudicotyledons</taxon>
        <taxon>Gunneridae</taxon>
        <taxon>Pentapetalae</taxon>
        <taxon>asterids</taxon>
        <taxon>campanulids</taxon>
        <taxon>Asterales</taxon>
        <taxon>Asteraceae</taxon>
        <taxon>Asteroideae</taxon>
        <taxon>Heliantheae alliance</taxon>
        <taxon>Millerieae</taxon>
        <taxon>Smallanthus</taxon>
    </lineage>
</organism>
<name>A0ACB9A377_9ASTR</name>
<accession>A0ACB9A377</accession>
<protein>
    <submittedName>
        <fullName evidence="1">Uncharacterized protein</fullName>
    </submittedName>
</protein>
<sequence>MAELVAGAALGAAFGALLKVIVKGIEQTAGFKKELTHLEKTLKSVEPVFSDIRELNKVLDRPDDETIEFTYSKDQALPSAPRSSTEVQAYSARTATSSGGGFSGSCSVPGLPEFVIGLDRHLAELKDMLLKDATRVLVVSAPGCIFDNNILYVTISTQTSLESIAHDLFKHYGIPNRDFKSKEDTKNQIENLIKQKGSGKMLLVLDDVWSKSKYIVEDLKFEIPEFKILVTSRSLIRKFISTTYNLSLLNDDDAKILFCHSAFPCDGNPVGNLPNYLVKEMVEFCKGNPLALTVVGASLCGEPEVIWRSTLKKWSEGQSILESHEQLLLCLQTSIDALDELHENVKECFLDLGMFPEIRCVSFHTSHIRVN</sequence>
<comment type="caution">
    <text evidence="1">The sequence shown here is derived from an EMBL/GenBank/DDBJ whole genome shotgun (WGS) entry which is preliminary data.</text>
</comment>
<reference evidence="1 2" key="2">
    <citation type="journal article" date="2022" name="Mol. Ecol. Resour.">
        <title>The genomes of chicory, endive, great burdock and yacon provide insights into Asteraceae paleo-polyploidization history and plant inulin production.</title>
        <authorList>
            <person name="Fan W."/>
            <person name="Wang S."/>
            <person name="Wang H."/>
            <person name="Wang A."/>
            <person name="Jiang F."/>
            <person name="Liu H."/>
            <person name="Zhao H."/>
            <person name="Xu D."/>
            <person name="Zhang Y."/>
        </authorList>
    </citation>
    <scope>NUCLEOTIDE SEQUENCE [LARGE SCALE GENOMIC DNA]</scope>
    <source>
        <strain evidence="2">cv. Yunnan</strain>
        <tissue evidence="1">Leaves</tissue>
    </source>
</reference>